<feature type="transmembrane region" description="Helical" evidence="1">
    <location>
        <begin position="186"/>
        <end position="210"/>
    </location>
</feature>
<keyword evidence="1" id="KW-0472">Membrane</keyword>
<protein>
    <submittedName>
        <fullName evidence="3">Fatty acid desaturase</fullName>
    </submittedName>
</protein>
<dbReference type="PANTHER" id="PTHR19353">
    <property type="entry name" value="FATTY ACID DESATURASE 2"/>
    <property type="match status" value="1"/>
</dbReference>
<feature type="transmembrane region" description="Helical" evidence="1">
    <location>
        <begin position="33"/>
        <end position="51"/>
    </location>
</feature>
<dbReference type="GO" id="GO:0008610">
    <property type="term" value="P:lipid biosynthetic process"/>
    <property type="evidence" value="ECO:0007669"/>
    <property type="project" value="UniProtKB-ARBA"/>
</dbReference>
<proteinExistence type="predicted"/>
<dbReference type="GO" id="GO:0016020">
    <property type="term" value="C:membrane"/>
    <property type="evidence" value="ECO:0007669"/>
    <property type="project" value="TreeGrafter"/>
</dbReference>
<feature type="transmembrane region" description="Helical" evidence="1">
    <location>
        <begin position="57"/>
        <end position="75"/>
    </location>
</feature>
<evidence type="ECO:0000256" key="1">
    <source>
        <dbReference type="SAM" id="Phobius"/>
    </source>
</evidence>
<dbReference type="InterPro" id="IPR012171">
    <property type="entry name" value="Fatty_acid_desaturase"/>
</dbReference>
<feature type="domain" description="Fatty acid desaturase" evidence="2">
    <location>
        <begin position="55"/>
        <end position="287"/>
    </location>
</feature>
<keyword evidence="1" id="KW-1133">Transmembrane helix</keyword>
<reference evidence="3 4" key="1">
    <citation type="journal article" date="2021" name="Microorganisms">
        <title>Acidisoma silvae sp. nov. and Acidisomacellulosilytica sp. nov., Two Acidophilic Bacteria Isolated from Decaying Wood, Hydrolyzing Cellulose and Producing Poly-3-hydroxybutyrate.</title>
        <authorList>
            <person name="Mieszkin S."/>
            <person name="Pouder E."/>
            <person name="Uroz S."/>
            <person name="Simon-Colin C."/>
            <person name="Alain K."/>
        </authorList>
    </citation>
    <scope>NUCLEOTIDE SEQUENCE [LARGE SCALE GENOMIC DNA]</scope>
    <source>
        <strain evidence="3 4">HW T5.17</strain>
    </source>
</reference>
<comment type="caution">
    <text evidence="3">The sequence shown here is derived from an EMBL/GenBank/DDBJ whole genome shotgun (WGS) entry which is preliminary data.</text>
</comment>
<evidence type="ECO:0000313" key="4">
    <source>
        <dbReference type="Proteomes" id="UP000721844"/>
    </source>
</evidence>
<dbReference type="Pfam" id="PF00487">
    <property type="entry name" value="FA_desaturase"/>
    <property type="match status" value="1"/>
</dbReference>
<dbReference type="GO" id="GO:0016717">
    <property type="term" value="F:oxidoreductase activity, acting on paired donors, with oxidation of a pair of donors resulting in the reduction of molecular oxygen to two molecules of water"/>
    <property type="evidence" value="ECO:0007669"/>
    <property type="project" value="TreeGrafter"/>
</dbReference>
<evidence type="ECO:0000259" key="2">
    <source>
        <dbReference type="Pfam" id="PF00487"/>
    </source>
</evidence>
<gene>
    <name evidence="3" type="ORF">ACELLULO517_17825</name>
</gene>
<evidence type="ECO:0000313" key="3">
    <source>
        <dbReference type="EMBL" id="MCB8882109.1"/>
    </source>
</evidence>
<name>A0A963Z3J8_9PROT</name>
<dbReference type="AlphaFoldDB" id="A0A963Z3J8"/>
<keyword evidence="1" id="KW-0812">Transmembrane</keyword>
<accession>A0A963Z3J8</accession>
<dbReference type="PANTHER" id="PTHR19353:SF19">
    <property type="entry name" value="DELTA(5) FATTY ACID DESATURASE C-RELATED"/>
    <property type="match status" value="1"/>
</dbReference>
<keyword evidence="4" id="KW-1185">Reference proteome</keyword>
<sequence length="315" mass="35493">MQDWISARGAKVVPGTVLKTLSTRSDLRGLTQLFSQIAAVAAAIICMILLAPSAWTILPFIVLGIMLNCLYAGQHEMSHRTAFRSRWLNDGVGAAIGFLSIYPARWDRYFHFAHHRHTQDPARDPELLARGPYTPRSYALYFIGLTYWYGRMRSTLRIACGRLPAYATYLLPAQRSEVIAEARWHLAGYAAVLALSLVLHTWAAVLFWLAPMMLLKWVHNLQNTGEHTCLTHEQDTLRNTRTLRGPKLVRWLVWNMSYHTAHHTFPGIPFFALPALNTEIQTRLGESLPGASYIGAQIDIATTLLRDGDRMGDLA</sequence>
<dbReference type="Proteomes" id="UP000721844">
    <property type="component" value="Unassembled WGS sequence"/>
</dbReference>
<dbReference type="EMBL" id="JAESVA010000006">
    <property type="protein sequence ID" value="MCB8882109.1"/>
    <property type="molecule type" value="Genomic_DNA"/>
</dbReference>
<dbReference type="InterPro" id="IPR005804">
    <property type="entry name" value="FA_desaturase_dom"/>
</dbReference>
<dbReference type="RefSeq" id="WP_227308776.1">
    <property type="nucleotide sequence ID" value="NZ_JAESVA010000006.1"/>
</dbReference>
<organism evidence="3 4">
    <name type="scientific">Acidisoma cellulosilyticum</name>
    <dbReference type="NCBI Taxonomy" id="2802395"/>
    <lineage>
        <taxon>Bacteria</taxon>
        <taxon>Pseudomonadati</taxon>
        <taxon>Pseudomonadota</taxon>
        <taxon>Alphaproteobacteria</taxon>
        <taxon>Acetobacterales</taxon>
        <taxon>Acidocellaceae</taxon>
        <taxon>Acidisoma</taxon>
    </lineage>
</organism>